<proteinExistence type="predicted"/>
<dbReference type="InterPro" id="IPR007822">
    <property type="entry name" value="LANC-like"/>
</dbReference>
<dbReference type="InterPro" id="IPR012341">
    <property type="entry name" value="6hp_glycosidase-like_sf"/>
</dbReference>
<dbReference type="RefSeq" id="XP_045377344.1">
    <property type="nucleotide sequence ID" value="XM_045521388.1"/>
</dbReference>
<evidence type="ECO:0000313" key="2">
    <source>
        <dbReference type="RefSeq" id="XP_045377345.1"/>
    </source>
</evidence>
<gene>
    <name evidence="1 2" type="primary">LOC105073875</name>
</gene>
<dbReference type="PANTHER" id="PTHR12736:SF11">
    <property type="entry name" value="LANC-LIKE PROTEIN 2"/>
    <property type="match status" value="1"/>
</dbReference>
<dbReference type="RefSeq" id="XP_045377345.1">
    <property type="nucleotide sequence ID" value="XM_045521389.1"/>
</dbReference>
<dbReference type="Gene3D" id="1.50.10.10">
    <property type="match status" value="1"/>
</dbReference>
<dbReference type="GO" id="GO:0005886">
    <property type="term" value="C:plasma membrane"/>
    <property type="evidence" value="ECO:0007669"/>
    <property type="project" value="TreeGrafter"/>
</dbReference>
<evidence type="ECO:0000313" key="1">
    <source>
        <dbReference type="RefSeq" id="XP_045377344.1"/>
    </source>
</evidence>
<sequence length="97" mass="10777">MGPDALCESAVREAVAAVIKSGKTSSREEKKAERHPLLYQWRRKQYAGVAHGVAGMYCMLMPEYIAMSLDIRGLTFMSIVLVDVSLVKVTLPWNFSA</sequence>
<reference evidence="1 2" key="1">
    <citation type="submission" date="2025-04" db="UniProtKB">
        <authorList>
            <consortium name="RefSeq"/>
        </authorList>
    </citation>
    <scope>IDENTIFICATION</scope>
    <source>
        <tissue evidence="1 2">Blood</tissue>
    </source>
</reference>
<dbReference type="SUPFAM" id="SSF158745">
    <property type="entry name" value="LanC-like"/>
    <property type="match status" value="1"/>
</dbReference>
<dbReference type="GO" id="GO:0031179">
    <property type="term" value="P:peptide modification"/>
    <property type="evidence" value="ECO:0007669"/>
    <property type="project" value="InterPro"/>
</dbReference>
<protein>
    <submittedName>
        <fullName evidence="1 2">LanC-like protein 2</fullName>
    </submittedName>
</protein>
<dbReference type="GO" id="GO:0005975">
    <property type="term" value="P:carbohydrate metabolic process"/>
    <property type="evidence" value="ECO:0007669"/>
    <property type="project" value="InterPro"/>
</dbReference>
<organism evidence="2">
    <name type="scientific">Camelus bactrianus</name>
    <name type="common">Bactrian camel</name>
    <dbReference type="NCBI Taxonomy" id="9837"/>
    <lineage>
        <taxon>Eukaryota</taxon>
        <taxon>Metazoa</taxon>
        <taxon>Chordata</taxon>
        <taxon>Craniata</taxon>
        <taxon>Vertebrata</taxon>
        <taxon>Euteleostomi</taxon>
        <taxon>Mammalia</taxon>
        <taxon>Eutheria</taxon>
        <taxon>Laurasiatheria</taxon>
        <taxon>Artiodactyla</taxon>
        <taxon>Tylopoda</taxon>
        <taxon>Camelidae</taxon>
        <taxon>Camelus</taxon>
    </lineage>
</organism>
<dbReference type="Pfam" id="PF05147">
    <property type="entry name" value="LANC_like"/>
    <property type="match status" value="1"/>
</dbReference>
<accession>A0A9W3GEA3</accession>
<dbReference type="AlphaFoldDB" id="A0A9W3GEA3"/>
<name>A0A9W3GEA3_CAMBA</name>
<dbReference type="PANTHER" id="PTHR12736">
    <property type="entry name" value="LANC-LIKE PROTEIN"/>
    <property type="match status" value="1"/>
</dbReference>